<evidence type="ECO:0000256" key="1">
    <source>
        <dbReference type="SAM" id="MobiDB-lite"/>
    </source>
</evidence>
<evidence type="ECO:0000313" key="3">
    <source>
        <dbReference type="Proteomes" id="UP001243330"/>
    </source>
</evidence>
<feature type="compositionally biased region" description="Basic residues" evidence="1">
    <location>
        <begin position="14"/>
        <end position="24"/>
    </location>
</feature>
<proteinExistence type="predicted"/>
<protein>
    <submittedName>
        <fullName evidence="2">Uncharacterized protein</fullName>
    </submittedName>
</protein>
<organism evidence="2 3">
    <name type="scientific">Colletotrichum chrysophilum</name>
    <dbReference type="NCBI Taxonomy" id="1836956"/>
    <lineage>
        <taxon>Eukaryota</taxon>
        <taxon>Fungi</taxon>
        <taxon>Dikarya</taxon>
        <taxon>Ascomycota</taxon>
        <taxon>Pezizomycotina</taxon>
        <taxon>Sordariomycetes</taxon>
        <taxon>Hypocreomycetidae</taxon>
        <taxon>Glomerellales</taxon>
        <taxon>Glomerellaceae</taxon>
        <taxon>Colletotrichum</taxon>
        <taxon>Colletotrichum gloeosporioides species complex</taxon>
    </lineage>
</organism>
<dbReference type="EMBL" id="JAQOWY010000160">
    <property type="protein sequence ID" value="KAK1848849.1"/>
    <property type="molecule type" value="Genomic_DNA"/>
</dbReference>
<name>A0AAD9EEZ9_9PEZI</name>
<keyword evidence="3" id="KW-1185">Reference proteome</keyword>
<sequence>MRRWRGAQMSQSVRKQRRHQRGTWKKGASATQEGMDCDGKRGHSWNGRLHVPDRDQWTTHVQGLRTHVQDNSAVSRFLGSFSSVYFGWLRPA</sequence>
<accession>A0AAD9EEZ9</accession>
<comment type="caution">
    <text evidence="2">The sequence shown here is derived from an EMBL/GenBank/DDBJ whole genome shotgun (WGS) entry which is preliminary data.</text>
</comment>
<dbReference type="Proteomes" id="UP001243330">
    <property type="component" value="Unassembled WGS sequence"/>
</dbReference>
<dbReference type="AlphaFoldDB" id="A0AAD9EEZ9"/>
<reference evidence="2" key="1">
    <citation type="submission" date="2023-01" db="EMBL/GenBank/DDBJ databases">
        <title>Colletotrichum chrysophilum M932 genome sequence.</title>
        <authorList>
            <person name="Baroncelli R."/>
        </authorList>
    </citation>
    <scope>NUCLEOTIDE SEQUENCE</scope>
    <source>
        <strain evidence="2">M932</strain>
    </source>
</reference>
<evidence type="ECO:0000313" key="2">
    <source>
        <dbReference type="EMBL" id="KAK1848849.1"/>
    </source>
</evidence>
<gene>
    <name evidence="2" type="ORF">CCHR01_08541</name>
</gene>
<feature type="region of interest" description="Disordered" evidence="1">
    <location>
        <begin position="1"/>
        <end position="51"/>
    </location>
</feature>